<evidence type="ECO:0000256" key="1">
    <source>
        <dbReference type="ARBA" id="ARBA00004123"/>
    </source>
</evidence>
<keyword evidence="3" id="KW-0677">Repeat</keyword>
<dbReference type="InterPro" id="IPR036236">
    <property type="entry name" value="Znf_C2H2_sf"/>
</dbReference>
<keyword evidence="8" id="KW-1133">Transmembrane helix</keyword>
<feature type="domain" description="C2H2-type" evidence="9">
    <location>
        <begin position="997"/>
        <end position="1026"/>
    </location>
</feature>
<gene>
    <name evidence="10" type="ORF">Mgra_00000045</name>
</gene>
<evidence type="ECO:0000259" key="9">
    <source>
        <dbReference type="PROSITE" id="PS50157"/>
    </source>
</evidence>
<dbReference type="SMART" id="SM00355">
    <property type="entry name" value="ZnF_C2H2"/>
    <property type="match status" value="5"/>
</dbReference>
<accession>A0A8T0A2Z5</accession>
<dbReference type="PANTHER" id="PTHR24394">
    <property type="entry name" value="ZINC FINGER PROTEIN"/>
    <property type="match status" value="1"/>
</dbReference>
<evidence type="ECO:0000256" key="5">
    <source>
        <dbReference type="ARBA" id="ARBA00022833"/>
    </source>
</evidence>
<dbReference type="Proteomes" id="UP000605970">
    <property type="component" value="Unassembled WGS sequence"/>
</dbReference>
<dbReference type="Gene3D" id="3.40.50.11530">
    <property type="match status" value="1"/>
</dbReference>
<dbReference type="GO" id="GO:0000981">
    <property type="term" value="F:DNA-binding transcription factor activity, RNA polymerase II-specific"/>
    <property type="evidence" value="ECO:0007669"/>
    <property type="project" value="TreeGrafter"/>
</dbReference>
<feature type="domain" description="C2H2-type" evidence="9">
    <location>
        <begin position="973"/>
        <end position="997"/>
    </location>
</feature>
<dbReference type="PROSITE" id="PS50157">
    <property type="entry name" value="ZINC_FINGER_C2H2_2"/>
    <property type="match status" value="2"/>
</dbReference>
<dbReference type="PANTHER" id="PTHR24394:SF29">
    <property type="entry name" value="MYONEURIN"/>
    <property type="match status" value="1"/>
</dbReference>
<protein>
    <submittedName>
        <fullName evidence="10">SEFIR domain-containing protein</fullName>
    </submittedName>
</protein>
<dbReference type="OrthoDB" id="5855369at2759"/>
<reference evidence="10" key="1">
    <citation type="journal article" date="2020" name="Ecol. Evol.">
        <title>Genome structure and content of the rice root-knot nematode (Meloidogyne graminicola).</title>
        <authorList>
            <person name="Phan N.T."/>
            <person name="Danchin E.G.J."/>
            <person name="Klopp C."/>
            <person name="Perfus-Barbeoch L."/>
            <person name="Kozlowski D.K."/>
            <person name="Koutsovoulos G.D."/>
            <person name="Lopez-Roques C."/>
            <person name="Bouchez O."/>
            <person name="Zahm M."/>
            <person name="Besnard G."/>
            <person name="Bellafiore S."/>
        </authorList>
    </citation>
    <scope>NUCLEOTIDE SEQUENCE</scope>
    <source>
        <strain evidence="10">VN-18</strain>
    </source>
</reference>
<dbReference type="PROSITE" id="PS00028">
    <property type="entry name" value="ZINC_FINGER_C2H2_1"/>
    <property type="match status" value="2"/>
</dbReference>
<evidence type="ECO:0000256" key="2">
    <source>
        <dbReference type="ARBA" id="ARBA00022723"/>
    </source>
</evidence>
<dbReference type="Pfam" id="PF08357">
    <property type="entry name" value="SEFIR"/>
    <property type="match status" value="1"/>
</dbReference>
<evidence type="ECO:0000313" key="11">
    <source>
        <dbReference type="Proteomes" id="UP000605970"/>
    </source>
</evidence>
<name>A0A8T0A2Z5_9BILA</name>
<dbReference type="InterPro" id="IPR013568">
    <property type="entry name" value="SEFIR_dom"/>
</dbReference>
<keyword evidence="6" id="KW-0539">Nucleus</keyword>
<keyword evidence="11" id="KW-1185">Reference proteome</keyword>
<comment type="caution">
    <text evidence="10">The sequence shown here is derived from an EMBL/GenBank/DDBJ whole genome shotgun (WGS) entry which is preliminary data.</text>
</comment>
<organism evidence="10 11">
    <name type="scientific">Meloidogyne graminicola</name>
    <dbReference type="NCBI Taxonomy" id="189291"/>
    <lineage>
        <taxon>Eukaryota</taxon>
        <taxon>Metazoa</taxon>
        <taxon>Ecdysozoa</taxon>
        <taxon>Nematoda</taxon>
        <taxon>Chromadorea</taxon>
        <taxon>Rhabditida</taxon>
        <taxon>Tylenchina</taxon>
        <taxon>Tylenchomorpha</taxon>
        <taxon>Tylenchoidea</taxon>
        <taxon>Meloidogynidae</taxon>
        <taxon>Meloidogyninae</taxon>
        <taxon>Meloidogyne</taxon>
    </lineage>
</organism>
<evidence type="ECO:0000256" key="3">
    <source>
        <dbReference type="ARBA" id="ARBA00022737"/>
    </source>
</evidence>
<keyword evidence="2" id="KW-0479">Metal-binding</keyword>
<dbReference type="Gene3D" id="3.30.160.60">
    <property type="entry name" value="Classic Zinc Finger"/>
    <property type="match status" value="2"/>
</dbReference>
<dbReference type="InterPro" id="IPR013087">
    <property type="entry name" value="Znf_C2H2_type"/>
</dbReference>
<comment type="subcellular location">
    <subcellularLocation>
        <location evidence="1">Nucleus</location>
    </subcellularLocation>
</comment>
<evidence type="ECO:0000256" key="6">
    <source>
        <dbReference type="ARBA" id="ARBA00023242"/>
    </source>
</evidence>
<keyword evidence="8" id="KW-0812">Transmembrane</keyword>
<evidence type="ECO:0000313" key="10">
    <source>
        <dbReference type="EMBL" id="KAF7640217.1"/>
    </source>
</evidence>
<sequence>MIAPPFVDPVSDCQIFSFYSLTQIKKPAISQWSICFHSKESLWSSLSPKFVLDSPKDVFIRFINTEPQNNFIDVNKLPTITRAIHYQPLHSVRVIMQFGIFFLILIISNFLHFISNNCSHKLIVYSIYNNQYNDSTNFSFEDFSFLDDSKSCDQLLNNLLSNEQNNEGKGQIPNCKDELIEVNLMPYSVFPEGENILPHVKLNLSLAARSSEINEIFFRFRCLYAPNMEDYLCHKHEILIQKWGKMIWPCRRLKFGNYFKNKSNLAIFFSYTCYNLFSLSQYLLDIFVLKSQERTFCRKTILLTIPLERQLDPKISHFYTGVGKWNELIQQNNLALWSPLLYVDFSYSDEILVNLSPINWIWPLMDINLLIFSVSNLNDFSLHNNNKTNIEKHFLLANEKIHPQFYNNNSLMKYWRKYLKNIDSGKYIIYAFIDNNQQCVLVCDDNSFNIKQCIKCPHTVLNFTLFESKYSNHWKIRKILILIGKFNYFNKLFSLFCIFFFFCTLGYNRYNNYYFLFVRFWRLKVIQTRQPQSIELTKRPNILILYTDDCQEHINSVMALCKILEENANAKCFIDQKEFLQNPTVRPGVWLTEKIDECDFVLTIFSECSQKVISGFIAAKINEIVSKEGLIQNGIISQKCSITKRHKPVSIPKNGEVSQIETNSNSSLSKLSQFAFARFSYSPSTAIPSFFTSTLFCAGFGPLILPQHIGPLIAWIHGILNFNNKNDLNIAERNDRFEHQADLSPLNDAIEEYKRFVLDNPNWLNERFNTSNDKIEDEQDNSTISNELSINNQNLQIPNLVEIAERFGLLGLDENDDELIDENNSNINDTGLPRSLNSQRIGQKRYELIGRLEDYDTHYILINGNLNMGGFKGLKNCKFCEYKHKLTSMVRRHERQSHALECTIDECGAKLSYNRMAKHVREKHCLNNSMEKSSELEKITSNSNGINQEQLTKEEQFTDLSLNLNKSAASGEFLCSCCDKLFKNRYSLRKHFNLKKHQCTWPSCSESFTCESKLEGHLNAHKGEKPYECEHCGKSFSKYHLINIRHFNEQIGELLDSGCITNIEKIE</sequence>
<proteinExistence type="predicted"/>
<keyword evidence="4 7" id="KW-0863">Zinc-finger</keyword>
<dbReference type="AlphaFoldDB" id="A0A8T0A2Z5"/>
<evidence type="ECO:0000256" key="4">
    <source>
        <dbReference type="ARBA" id="ARBA00022771"/>
    </source>
</evidence>
<evidence type="ECO:0000256" key="7">
    <source>
        <dbReference type="PROSITE-ProRule" id="PRU00042"/>
    </source>
</evidence>
<keyword evidence="8" id="KW-0472">Membrane</keyword>
<feature type="transmembrane region" description="Helical" evidence="8">
    <location>
        <begin position="488"/>
        <end position="507"/>
    </location>
</feature>
<dbReference type="SUPFAM" id="SSF57667">
    <property type="entry name" value="beta-beta-alpha zinc fingers"/>
    <property type="match status" value="1"/>
</dbReference>
<dbReference type="GO" id="GO:0008270">
    <property type="term" value="F:zinc ion binding"/>
    <property type="evidence" value="ECO:0007669"/>
    <property type="project" value="UniProtKB-KW"/>
</dbReference>
<dbReference type="GO" id="GO:0005634">
    <property type="term" value="C:nucleus"/>
    <property type="evidence" value="ECO:0007669"/>
    <property type="project" value="UniProtKB-SubCell"/>
</dbReference>
<feature type="transmembrane region" description="Helical" evidence="8">
    <location>
        <begin position="94"/>
        <end position="114"/>
    </location>
</feature>
<evidence type="ECO:0000256" key="8">
    <source>
        <dbReference type="SAM" id="Phobius"/>
    </source>
</evidence>
<keyword evidence="5" id="KW-0862">Zinc</keyword>
<dbReference type="EMBL" id="JABEBT010000001">
    <property type="protein sequence ID" value="KAF7640217.1"/>
    <property type="molecule type" value="Genomic_DNA"/>
</dbReference>